<protein>
    <submittedName>
        <fullName evidence="4">Diguanylate cyclase (GGDEF)-like protein</fullName>
    </submittedName>
</protein>
<dbReference type="Pfam" id="PF00990">
    <property type="entry name" value="GGDEF"/>
    <property type="match status" value="1"/>
</dbReference>
<dbReference type="Proteomes" id="UP001240984">
    <property type="component" value="Unassembled WGS sequence"/>
</dbReference>
<evidence type="ECO:0000313" key="5">
    <source>
        <dbReference type="Proteomes" id="UP001240984"/>
    </source>
</evidence>
<evidence type="ECO:0000259" key="3">
    <source>
        <dbReference type="PROSITE" id="PS50887"/>
    </source>
</evidence>
<keyword evidence="5" id="KW-1185">Reference proteome</keyword>
<dbReference type="SMART" id="SM00267">
    <property type="entry name" value="GGDEF"/>
    <property type="match status" value="1"/>
</dbReference>
<dbReference type="InterPro" id="IPR050469">
    <property type="entry name" value="Diguanylate_Cyclase"/>
</dbReference>
<feature type="transmembrane region" description="Helical" evidence="2">
    <location>
        <begin position="93"/>
        <end position="110"/>
    </location>
</feature>
<dbReference type="NCBIfam" id="TIGR00254">
    <property type="entry name" value="GGDEF"/>
    <property type="match status" value="1"/>
</dbReference>
<dbReference type="Gene3D" id="3.30.70.270">
    <property type="match status" value="1"/>
</dbReference>
<dbReference type="CDD" id="cd01949">
    <property type="entry name" value="GGDEF"/>
    <property type="match status" value="1"/>
</dbReference>
<feature type="domain" description="GGDEF" evidence="3">
    <location>
        <begin position="216"/>
        <end position="351"/>
    </location>
</feature>
<keyword evidence="2" id="KW-1133">Transmembrane helix</keyword>
<dbReference type="RefSeq" id="WP_306835025.1">
    <property type="nucleotide sequence ID" value="NZ_JAUSRA010000001.1"/>
</dbReference>
<reference evidence="4 5" key="1">
    <citation type="submission" date="2023-07" db="EMBL/GenBank/DDBJ databases">
        <title>Sequencing the genomes of 1000 actinobacteria strains.</title>
        <authorList>
            <person name="Klenk H.-P."/>
        </authorList>
    </citation>
    <scope>NUCLEOTIDE SEQUENCE [LARGE SCALE GENOMIC DNA]</scope>
    <source>
        <strain evidence="4 5">DSM 44710</strain>
    </source>
</reference>
<dbReference type="PROSITE" id="PS50887">
    <property type="entry name" value="GGDEF"/>
    <property type="match status" value="1"/>
</dbReference>
<feature type="transmembrane region" description="Helical" evidence="2">
    <location>
        <begin position="117"/>
        <end position="133"/>
    </location>
</feature>
<accession>A0ABT9N2B0</accession>
<proteinExistence type="predicted"/>
<comment type="caution">
    <text evidence="4">The sequence shown here is derived from an EMBL/GenBank/DDBJ whole genome shotgun (WGS) entry which is preliminary data.</text>
</comment>
<sequence>MDESEPAAAPATLEQVAGQRLNLLSGLAAPLYIVSACVTEGFFRWFMITMAIFLIGTGLIRRRATSMAEAPVSLAACAVTNAVWGWLTPQVPVLATAALIISLIYVAWIMPQTYARGAVVVMPLISLAAQLAAGVTARLAMQVLGLALTNMILGALLLAIRNAMERRIAEDTRALDDSIARLRVATRTDALTGVANRRRLDEILALKWENARESGSTLGAIMVDIDYFKLYNDRYGHRGGDLCLKRVAAALAAGVRDTDVVARYGGEEFVVVVPGADLPSTAQIAERLRRCIAGLGEEHLAAPAGRVSVSLGAASAVPAIGGTAEDLIEQADRGLYHAKRDGRDRVGLAERPPAPAGDVSAGRQRSVDHAGQ</sequence>
<dbReference type="PANTHER" id="PTHR45138">
    <property type="entry name" value="REGULATORY COMPONENTS OF SENSORY TRANSDUCTION SYSTEM"/>
    <property type="match status" value="1"/>
</dbReference>
<organism evidence="4 5">
    <name type="scientific">Catenuloplanes nepalensis</name>
    <dbReference type="NCBI Taxonomy" id="587533"/>
    <lineage>
        <taxon>Bacteria</taxon>
        <taxon>Bacillati</taxon>
        <taxon>Actinomycetota</taxon>
        <taxon>Actinomycetes</taxon>
        <taxon>Micromonosporales</taxon>
        <taxon>Micromonosporaceae</taxon>
        <taxon>Catenuloplanes</taxon>
    </lineage>
</organism>
<dbReference type="PANTHER" id="PTHR45138:SF9">
    <property type="entry name" value="DIGUANYLATE CYCLASE DGCM-RELATED"/>
    <property type="match status" value="1"/>
</dbReference>
<evidence type="ECO:0000256" key="1">
    <source>
        <dbReference type="SAM" id="MobiDB-lite"/>
    </source>
</evidence>
<feature type="transmembrane region" description="Helical" evidence="2">
    <location>
        <begin position="67"/>
        <end position="87"/>
    </location>
</feature>
<feature type="region of interest" description="Disordered" evidence="1">
    <location>
        <begin position="339"/>
        <end position="372"/>
    </location>
</feature>
<dbReference type="InterPro" id="IPR029787">
    <property type="entry name" value="Nucleotide_cyclase"/>
</dbReference>
<evidence type="ECO:0000313" key="4">
    <source>
        <dbReference type="EMBL" id="MDP9797643.1"/>
    </source>
</evidence>
<keyword evidence="2" id="KW-0812">Transmembrane</keyword>
<name>A0ABT9N2B0_9ACTN</name>
<feature type="compositionally biased region" description="Basic and acidic residues" evidence="1">
    <location>
        <begin position="339"/>
        <end position="348"/>
    </location>
</feature>
<dbReference type="SUPFAM" id="SSF55073">
    <property type="entry name" value="Nucleotide cyclase"/>
    <property type="match status" value="1"/>
</dbReference>
<dbReference type="InterPro" id="IPR000160">
    <property type="entry name" value="GGDEF_dom"/>
</dbReference>
<feature type="transmembrane region" description="Helical" evidence="2">
    <location>
        <begin position="42"/>
        <end position="60"/>
    </location>
</feature>
<keyword evidence="2" id="KW-0472">Membrane</keyword>
<evidence type="ECO:0000256" key="2">
    <source>
        <dbReference type="SAM" id="Phobius"/>
    </source>
</evidence>
<feature type="transmembrane region" description="Helical" evidence="2">
    <location>
        <begin position="139"/>
        <end position="160"/>
    </location>
</feature>
<gene>
    <name evidence="4" type="ORF">J2S43_006155</name>
</gene>
<dbReference type="InterPro" id="IPR043128">
    <property type="entry name" value="Rev_trsase/Diguanyl_cyclase"/>
</dbReference>
<dbReference type="EMBL" id="JAUSRA010000001">
    <property type="protein sequence ID" value="MDP9797643.1"/>
    <property type="molecule type" value="Genomic_DNA"/>
</dbReference>